<keyword evidence="2" id="KW-0732">Signal</keyword>
<evidence type="ECO:0000256" key="1">
    <source>
        <dbReference type="SAM" id="Coils"/>
    </source>
</evidence>
<comment type="caution">
    <text evidence="3">The sequence shown here is derived from an EMBL/GenBank/DDBJ whole genome shotgun (WGS) entry which is preliminary data.</text>
</comment>
<feature type="signal peptide" evidence="2">
    <location>
        <begin position="1"/>
        <end position="17"/>
    </location>
</feature>
<dbReference type="AlphaFoldDB" id="A0AAD2JJV1"/>
<evidence type="ECO:0000313" key="4">
    <source>
        <dbReference type="Proteomes" id="UP001295423"/>
    </source>
</evidence>
<evidence type="ECO:0000256" key="2">
    <source>
        <dbReference type="SAM" id="SignalP"/>
    </source>
</evidence>
<sequence length="443" mass="49206">MKIQPIYFVIFLATASAYIVETPGSHESPLKLGDQKQTNKVVPSPDDLKTVASQGMLGGTSDLMKRLSLGSDYAVATSHLEEAEVPAVAEVEQDSEVDIMALLESIKQLEEEMKEIISKEEMESLQEQIKPTKTMAVTEAMDEAPEVKVAEMEAKMNVKLTIVEDEEEEADVPELEVEAGEDIVRIAMECDEAEEENISPTNLEAEEVAPTMVGGAEESVQKSIEEPLPYSSYSREQMEVFSAVDDFSAKFDEKLPRRLVSNFRLDQDGRRVNSMRPAFVARAEDPNTQATDEAPSATGHESFDIGESAIQHSPPPTTWRVGGYLPEEYSCDNWFDTKSKVTAAVYGKKEKTRALSNASTQAASITAVSQPASNWFDNQSKVTEAIYGNPKKTENDFSDPALQERNRNAVTGKIAYFSNRYSYDNWHDNPTSNNLFMREGHIE</sequence>
<reference evidence="3" key="1">
    <citation type="submission" date="2023-08" db="EMBL/GenBank/DDBJ databases">
        <authorList>
            <person name="Audoor S."/>
            <person name="Bilcke G."/>
        </authorList>
    </citation>
    <scope>NUCLEOTIDE SEQUENCE</scope>
</reference>
<feature type="chain" id="PRO_5042006007" evidence="2">
    <location>
        <begin position="18"/>
        <end position="443"/>
    </location>
</feature>
<gene>
    <name evidence="3" type="ORF">CYCCA115_LOCUS16371</name>
</gene>
<feature type="coiled-coil region" evidence="1">
    <location>
        <begin position="92"/>
        <end position="169"/>
    </location>
</feature>
<name>A0AAD2JJV1_9STRA</name>
<keyword evidence="4" id="KW-1185">Reference proteome</keyword>
<dbReference type="EMBL" id="CAKOGP040001925">
    <property type="protein sequence ID" value="CAJ1956735.1"/>
    <property type="molecule type" value="Genomic_DNA"/>
</dbReference>
<protein>
    <submittedName>
        <fullName evidence="3">Uncharacterized protein</fullName>
    </submittedName>
</protein>
<dbReference type="Proteomes" id="UP001295423">
    <property type="component" value="Unassembled WGS sequence"/>
</dbReference>
<keyword evidence="1" id="KW-0175">Coiled coil</keyword>
<accession>A0AAD2JJV1</accession>
<organism evidence="3 4">
    <name type="scientific">Cylindrotheca closterium</name>
    <dbReference type="NCBI Taxonomy" id="2856"/>
    <lineage>
        <taxon>Eukaryota</taxon>
        <taxon>Sar</taxon>
        <taxon>Stramenopiles</taxon>
        <taxon>Ochrophyta</taxon>
        <taxon>Bacillariophyta</taxon>
        <taxon>Bacillariophyceae</taxon>
        <taxon>Bacillariophycidae</taxon>
        <taxon>Bacillariales</taxon>
        <taxon>Bacillariaceae</taxon>
        <taxon>Cylindrotheca</taxon>
    </lineage>
</organism>
<evidence type="ECO:0000313" key="3">
    <source>
        <dbReference type="EMBL" id="CAJ1956735.1"/>
    </source>
</evidence>
<proteinExistence type="predicted"/>